<name>A0A2D2AZG4_9CAUL</name>
<sequence length="1703" mass="190020">MPGLFVAEILTQRAAFGDPLDDVVVSGQLADGSRSKLHLQIKSELTFTENDEEWVSVLKQGWETFSGTFDDLRDRLGVAISTYSARADKHYRAVLNWAVHSPDGPNFVLRTTQKDFSHKDKQAFVESVRAILASHSGGEVDDDTLWRFLRCFEIIHFDFAAEDGSRDLEATRDRLRGYLADADKDRAADLWTYLVTNAGSLIPVGGGATRATLLDRFRSENLPTGVPGRFRQDLAAIDQESKRALATIKADIHGLRLHREASYQKLKNALEGGRFIQIEGEPGTGKSALLKEVAEEAARAGPIFVLRDNRIIPRGWAAQATHLGVTANLTALLIELGGTADPILFIDGIDKISDPAVQLTINDLVIAIATDAALAHWKILATVREQNLEHIATWLNPDAIKRLPVRSVSVPPLGRDELGVVAASFPRLKPLLLESGNADVILRRPFFFESVLSLAGRDGTSSLPATEVELLKLWWELGGAERADFTPAQQRRNVLLALAERLVAKPDTAISIRDLAPEPLSDLKSAGTIRDVQLGHTVAFSHDIYEEWALTELLIGEPDSISAFLTRTGEPQNLIRPVQLLGSFLLETHPTEREWQAVYEDVSQPALRPIWQRTVLTSCLRSTRTTEILGKLAAYLETDDHDRLKKLLTALRTLEVVPNPVFLDESQTPDLDPDERVKFAQYGALPKAMTWVRFLDWYLPHIGDPPPALIADLLPVFSTWQSTYGGQNVRHCQRIGEIARGWLIEFEEARHPDQFEDHRKPFGLKLDYDEADKLESSLRALLLASAGDVPELVADYLATTAASKRGHLFRRDIVKNSGTPARFVPAAVVDYILTAFLEHPQDHDDEWGMYSDSLTDDLGMSEHSAFYPASPLQPPFLILLRQHEAEGLRLIHGLCNHSIAVWRWAEARGRRFHVPLTPLPLTLQFQWGKQTFWGDDQAYLWFRGLWGNHLVQSGMMALEQWALERLDAGDDFAATFRKVVEGNESVAALGLATSLALAHPLNAVASALPLVTSTHVWKWDMARASEDQGGMPANELADWVSHRHLMMGVRRLNQKPHRRQSIRDLVPYYVFWHEKAGRARYIKGIRSFVKKLPLTYKEEKQDKEHIEDLRERMSWFAEQADPQYWRAEPAGDGNIKIWNDPPSANTPERLRLLDEHALLNRCLALALWSNTSLEAGALDSRFTIAAAMTEAKALDLDELFETSAGVSDFVGTQRKAAIAGAAFTVARFADGDDWTAEAADWCFSVLERAATTPPALDAVAYRGSILSMHPLTFTVHGFAALLGRHHRPRECQGALLNFAVDPLEEIVKTVAVSAKQYASDYPDFYWVLFQLLVTRCIYQAGAAPDYHSAAWDEAEAAHCLALLDAAEAALDSGTAPMLPDIPLPWIEREDVAPEGDDERSRYLRNELTFHWNIAEKAIFPAQVAIILENSERRRQFVRLIGQLVAFTNQKAMPPFAKSRRDAGNAPYEWIYRLFNWTGRMGAHLSAAEVQDAILDPIFAADDKTALLGMQGFISSFMIHALLPPASITPDKLAIWTVATDWVLDHREGRYGDGRYLDRHFTTCATATLFCVHGDFRPLVCGVQEGWAKLPQFLPIIEKAVPRFGLNSTLYIAVTRFLKAGGFDLLPDPGLDWLLGIANAKKLDKTFWAANGDETVELLKALLERKTGRLTIAHRGIISLMSDILVDNGVRGAGFLLQEELRRA</sequence>
<dbReference type="GO" id="GO:0016887">
    <property type="term" value="F:ATP hydrolysis activity"/>
    <property type="evidence" value="ECO:0007669"/>
    <property type="project" value="InterPro"/>
</dbReference>
<dbReference type="CDD" id="cd00009">
    <property type="entry name" value="AAA"/>
    <property type="match status" value="1"/>
</dbReference>
<keyword evidence="3" id="KW-1185">Reference proteome</keyword>
<evidence type="ECO:0000313" key="3">
    <source>
        <dbReference type="Proteomes" id="UP000228945"/>
    </source>
</evidence>
<accession>A0A2D2AZG4</accession>
<dbReference type="InterPro" id="IPR027417">
    <property type="entry name" value="P-loop_NTPase"/>
</dbReference>
<dbReference type="EMBL" id="CP024201">
    <property type="protein sequence ID" value="ATQ43385.1"/>
    <property type="molecule type" value="Genomic_DNA"/>
</dbReference>
<dbReference type="SUPFAM" id="SSF52540">
    <property type="entry name" value="P-loop containing nucleoside triphosphate hydrolases"/>
    <property type="match status" value="1"/>
</dbReference>
<dbReference type="Pfam" id="PF00004">
    <property type="entry name" value="AAA"/>
    <property type="match status" value="1"/>
</dbReference>
<proteinExistence type="predicted"/>
<dbReference type="InterPro" id="IPR003959">
    <property type="entry name" value="ATPase_AAA_core"/>
</dbReference>
<dbReference type="InterPro" id="IPR003593">
    <property type="entry name" value="AAA+_ATPase"/>
</dbReference>
<dbReference type="Gene3D" id="3.40.50.300">
    <property type="entry name" value="P-loop containing nucleotide triphosphate hydrolases"/>
    <property type="match status" value="1"/>
</dbReference>
<protein>
    <recommendedName>
        <fullName evidence="1">AAA+ ATPase domain-containing protein</fullName>
    </recommendedName>
</protein>
<reference evidence="2 3" key="1">
    <citation type="submission" date="2017-10" db="EMBL/GenBank/DDBJ databases">
        <title>Genome sequence of Caulobacter mirabilis FWC38.</title>
        <authorList>
            <person name="Fiebig A."/>
            <person name="Crosson S."/>
        </authorList>
    </citation>
    <scope>NUCLEOTIDE SEQUENCE [LARGE SCALE GENOMIC DNA]</scope>
    <source>
        <strain evidence="2 3">FWC 38</strain>
    </source>
</reference>
<organism evidence="2 3">
    <name type="scientific">Caulobacter mirabilis</name>
    <dbReference type="NCBI Taxonomy" id="69666"/>
    <lineage>
        <taxon>Bacteria</taxon>
        <taxon>Pseudomonadati</taxon>
        <taxon>Pseudomonadota</taxon>
        <taxon>Alphaproteobacteria</taxon>
        <taxon>Caulobacterales</taxon>
        <taxon>Caulobacteraceae</taxon>
        <taxon>Caulobacter</taxon>
    </lineage>
</organism>
<feature type="domain" description="AAA+ ATPase" evidence="1">
    <location>
        <begin position="272"/>
        <end position="390"/>
    </location>
</feature>
<evidence type="ECO:0000259" key="1">
    <source>
        <dbReference type="SMART" id="SM00382"/>
    </source>
</evidence>
<dbReference type="SMART" id="SM00382">
    <property type="entry name" value="AAA"/>
    <property type="match status" value="1"/>
</dbReference>
<evidence type="ECO:0000313" key="2">
    <source>
        <dbReference type="EMBL" id="ATQ43385.1"/>
    </source>
</evidence>
<dbReference type="GO" id="GO:0005524">
    <property type="term" value="F:ATP binding"/>
    <property type="evidence" value="ECO:0007669"/>
    <property type="project" value="InterPro"/>
</dbReference>
<gene>
    <name evidence="2" type="ORF">CSW64_13675</name>
</gene>
<dbReference type="Proteomes" id="UP000228945">
    <property type="component" value="Chromosome"/>
</dbReference>
<dbReference type="KEGG" id="cmb:CSW64_13675"/>